<evidence type="ECO:0000256" key="1">
    <source>
        <dbReference type="SAM" id="MobiDB-lite"/>
    </source>
</evidence>
<organism evidence="2 3">
    <name type="scientific">Trametes coccinea (strain BRFM310)</name>
    <name type="common">Pycnoporus coccineus</name>
    <dbReference type="NCBI Taxonomy" id="1353009"/>
    <lineage>
        <taxon>Eukaryota</taxon>
        <taxon>Fungi</taxon>
        <taxon>Dikarya</taxon>
        <taxon>Basidiomycota</taxon>
        <taxon>Agaricomycotina</taxon>
        <taxon>Agaricomycetes</taxon>
        <taxon>Polyporales</taxon>
        <taxon>Polyporaceae</taxon>
        <taxon>Trametes</taxon>
    </lineage>
</organism>
<reference evidence="2 3" key="1">
    <citation type="journal article" date="2015" name="Biotechnol. Biofuels">
        <title>Enhanced degradation of softwood versus hardwood by the white-rot fungus Pycnoporus coccineus.</title>
        <authorList>
            <person name="Couturier M."/>
            <person name="Navarro D."/>
            <person name="Chevret D."/>
            <person name="Henrissat B."/>
            <person name="Piumi F."/>
            <person name="Ruiz-Duenas F.J."/>
            <person name="Martinez A.T."/>
            <person name="Grigoriev I.V."/>
            <person name="Riley R."/>
            <person name="Lipzen A."/>
            <person name="Berrin J.G."/>
            <person name="Master E.R."/>
            <person name="Rosso M.N."/>
        </authorList>
    </citation>
    <scope>NUCLEOTIDE SEQUENCE [LARGE SCALE GENOMIC DNA]</scope>
    <source>
        <strain evidence="2 3">BRFM310</strain>
    </source>
</reference>
<name>A0A1Y2IHN7_TRAC3</name>
<proteinExistence type="predicted"/>
<dbReference type="Proteomes" id="UP000193067">
    <property type="component" value="Unassembled WGS sequence"/>
</dbReference>
<feature type="region of interest" description="Disordered" evidence="1">
    <location>
        <begin position="94"/>
        <end position="119"/>
    </location>
</feature>
<accession>A0A1Y2IHN7</accession>
<evidence type="ECO:0000313" key="2">
    <source>
        <dbReference type="EMBL" id="OSC99780.1"/>
    </source>
</evidence>
<dbReference type="AlphaFoldDB" id="A0A1Y2IHN7"/>
<keyword evidence="3" id="KW-1185">Reference proteome</keyword>
<sequence length="166" mass="18490">MSSSTSPVVLTYRYNEKLVYVTKPASYQEAIKYARQLFPELASLPSNHIGICINGLVSQRRELIRISPMAWKPVMHSRTAYEVLDIIIDDPEAEGQVEDGPPAYADAAGKDPVDSSQSSCRFPRHTIIINPDYKEDLRVPSPTPSSSSSSRKSVVEWAKGLLIKRL</sequence>
<dbReference type="EMBL" id="KZ084124">
    <property type="protein sequence ID" value="OSC99780.1"/>
    <property type="molecule type" value="Genomic_DNA"/>
</dbReference>
<gene>
    <name evidence="2" type="ORF">PYCCODRAFT_1460558</name>
</gene>
<evidence type="ECO:0000313" key="3">
    <source>
        <dbReference type="Proteomes" id="UP000193067"/>
    </source>
</evidence>
<feature type="region of interest" description="Disordered" evidence="1">
    <location>
        <begin position="133"/>
        <end position="154"/>
    </location>
</feature>
<dbReference type="OrthoDB" id="3198848at2759"/>
<protein>
    <submittedName>
        <fullName evidence="2">Uncharacterized protein</fullName>
    </submittedName>
</protein>